<protein>
    <recommendedName>
        <fullName evidence="4">HTH araC/xylS-type domain-containing protein</fullName>
    </recommendedName>
</protein>
<evidence type="ECO:0000256" key="1">
    <source>
        <dbReference type="ARBA" id="ARBA00023015"/>
    </source>
</evidence>
<keyword evidence="2" id="KW-0238">DNA-binding</keyword>
<dbReference type="InterPro" id="IPR032687">
    <property type="entry name" value="AraC-type_N"/>
</dbReference>
<dbReference type="Gene3D" id="1.10.10.60">
    <property type="entry name" value="Homeodomain-like"/>
    <property type="match status" value="1"/>
</dbReference>
<dbReference type="Proteomes" id="UP000245507">
    <property type="component" value="Unassembled WGS sequence"/>
</dbReference>
<dbReference type="InterPro" id="IPR020449">
    <property type="entry name" value="Tscrpt_reg_AraC-type_HTH"/>
</dbReference>
<keyword evidence="6" id="KW-1185">Reference proteome</keyword>
<dbReference type="OrthoDB" id="5241536at2"/>
<organism evidence="5 6">
    <name type="scientific">Nocardioides silvaticus</name>
    <dbReference type="NCBI Taxonomy" id="2201891"/>
    <lineage>
        <taxon>Bacteria</taxon>
        <taxon>Bacillati</taxon>
        <taxon>Actinomycetota</taxon>
        <taxon>Actinomycetes</taxon>
        <taxon>Propionibacteriales</taxon>
        <taxon>Nocardioidaceae</taxon>
        <taxon>Nocardioides</taxon>
    </lineage>
</organism>
<dbReference type="PROSITE" id="PS01124">
    <property type="entry name" value="HTH_ARAC_FAMILY_2"/>
    <property type="match status" value="1"/>
</dbReference>
<accession>A0A316TE98</accession>
<dbReference type="SUPFAM" id="SSF46689">
    <property type="entry name" value="Homeodomain-like"/>
    <property type="match status" value="1"/>
</dbReference>
<evidence type="ECO:0000256" key="3">
    <source>
        <dbReference type="ARBA" id="ARBA00023163"/>
    </source>
</evidence>
<proteinExistence type="predicted"/>
<dbReference type="GO" id="GO:0003700">
    <property type="term" value="F:DNA-binding transcription factor activity"/>
    <property type="evidence" value="ECO:0007669"/>
    <property type="project" value="InterPro"/>
</dbReference>
<dbReference type="EMBL" id="QGDD01000004">
    <property type="protein sequence ID" value="PWN02793.1"/>
    <property type="molecule type" value="Genomic_DNA"/>
</dbReference>
<dbReference type="GO" id="GO:0005829">
    <property type="term" value="C:cytosol"/>
    <property type="evidence" value="ECO:0007669"/>
    <property type="project" value="TreeGrafter"/>
</dbReference>
<sequence>MKVAEFSRPTVPVGYGRLILDVVALHDVAADDLLAAADVPRPLLEDPRARLTAWQAGALLHHATELSGEPAIGYEIGLHSSLTSHGIMGYGLLSSSTVRDAIGLGEKFLPLLLPMVGMRHFVDGTVGVIEVAENAPVGPVRRVLLDLFLVGLSRMAPVLTNGAGDPDQVELWFEGPAPDYYPRFRDRLPTMRFDTGTNQMRFPASDLDVELEMANLVTARMVEEQCRAELEQLGLDADLLSQVRAALRSDGAGFPDLETVAGRLHMAGRTLKRRLAEHGTGFREQVELARRAEAIRLLQTTGLSVAQIARRLGYADASSFSRAFHKWTSASPGSYRSRR</sequence>
<comment type="caution">
    <text evidence="5">The sequence shown here is derived from an EMBL/GenBank/DDBJ whole genome shotgun (WGS) entry which is preliminary data.</text>
</comment>
<dbReference type="GO" id="GO:0000976">
    <property type="term" value="F:transcription cis-regulatory region binding"/>
    <property type="evidence" value="ECO:0007669"/>
    <property type="project" value="TreeGrafter"/>
</dbReference>
<dbReference type="PRINTS" id="PR00032">
    <property type="entry name" value="HTHARAC"/>
</dbReference>
<evidence type="ECO:0000313" key="6">
    <source>
        <dbReference type="Proteomes" id="UP000245507"/>
    </source>
</evidence>
<dbReference type="SMART" id="SM00342">
    <property type="entry name" value="HTH_ARAC"/>
    <property type="match status" value="1"/>
</dbReference>
<feature type="domain" description="HTH araC/xylS-type" evidence="4">
    <location>
        <begin position="241"/>
        <end position="338"/>
    </location>
</feature>
<dbReference type="Pfam" id="PF12625">
    <property type="entry name" value="Arabinose_bd"/>
    <property type="match status" value="1"/>
</dbReference>
<reference evidence="5 6" key="1">
    <citation type="submission" date="2018-05" db="EMBL/GenBank/DDBJ databases">
        <title>Nocardioides silvaticus genome.</title>
        <authorList>
            <person name="Li C."/>
            <person name="Wang G."/>
        </authorList>
    </citation>
    <scope>NUCLEOTIDE SEQUENCE [LARGE SCALE GENOMIC DNA]</scope>
    <source>
        <strain evidence="5 6">CCTCC AB 2018079</strain>
    </source>
</reference>
<dbReference type="AlphaFoldDB" id="A0A316TE98"/>
<dbReference type="InterPro" id="IPR018060">
    <property type="entry name" value="HTH_AraC"/>
</dbReference>
<evidence type="ECO:0000256" key="2">
    <source>
        <dbReference type="ARBA" id="ARBA00023125"/>
    </source>
</evidence>
<name>A0A316TE98_9ACTN</name>
<dbReference type="PANTHER" id="PTHR47894">
    <property type="entry name" value="HTH-TYPE TRANSCRIPTIONAL REGULATOR GADX"/>
    <property type="match status" value="1"/>
</dbReference>
<dbReference type="RefSeq" id="WP_109693594.1">
    <property type="nucleotide sequence ID" value="NZ_QGDD01000004.1"/>
</dbReference>
<keyword evidence="3" id="KW-0804">Transcription</keyword>
<dbReference type="InterPro" id="IPR009057">
    <property type="entry name" value="Homeodomain-like_sf"/>
</dbReference>
<evidence type="ECO:0000313" key="5">
    <source>
        <dbReference type="EMBL" id="PWN02793.1"/>
    </source>
</evidence>
<keyword evidence="1" id="KW-0805">Transcription regulation</keyword>
<dbReference type="Pfam" id="PF12833">
    <property type="entry name" value="HTH_18"/>
    <property type="match status" value="1"/>
</dbReference>
<gene>
    <name evidence="5" type="ORF">DJ010_10270</name>
</gene>
<evidence type="ECO:0000259" key="4">
    <source>
        <dbReference type="PROSITE" id="PS01124"/>
    </source>
</evidence>
<dbReference type="PANTHER" id="PTHR47894:SF1">
    <property type="entry name" value="HTH-TYPE TRANSCRIPTIONAL REGULATOR VQSM"/>
    <property type="match status" value="1"/>
</dbReference>